<dbReference type="STRING" id="32264.T1KL92"/>
<keyword evidence="4 7" id="KW-0238">DNA-binding</keyword>
<dbReference type="InterPro" id="IPR041418">
    <property type="entry name" value="SAM_3"/>
</dbReference>
<feature type="domain" description="Grh/CP2 DB" evidence="9">
    <location>
        <begin position="219"/>
        <end position="455"/>
    </location>
</feature>
<reference evidence="11" key="1">
    <citation type="submission" date="2011-08" db="EMBL/GenBank/DDBJ databases">
        <authorList>
            <person name="Rombauts S."/>
        </authorList>
    </citation>
    <scope>NUCLEOTIDE SEQUENCE</scope>
    <source>
        <strain evidence="11">London</strain>
    </source>
</reference>
<evidence type="ECO:0000256" key="7">
    <source>
        <dbReference type="PROSITE-ProRule" id="PRU01313"/>
    </source>
</evidence>
<evidence type="ECO:0000313" key="10">
    <source>
        <dbReference type="EnsemblMetazoa" id="tetur14g01620.1"/>
    </source>
</evidence>
<feature type="compositionally biased region" description="Basic residues" evidence="8">
    <location>
        <begin position="188"/>
        <end position="201"/>
    </location>
</feature>
<name>T1KL92_TETUR</name>
<feature type="region of interest" description="Disordered" evidence="8">
    <location>
        <begin position="106"/>
        <end position="139"/>
    </location>
</feature>
<feature type="compositionally biased region" description="Low complexity" evidence="8">
    <location>
        <begin position="495"/>
        <end position="506"/>
    </location>
</feature>
<dbReference type="SUPFAM" id="SSF47769">
    <property type="entry name" value="SAM/Pointed domain"/>
    <property type="match status" value="1"/>
</dbReference>
<dbReference type="GO" id="GO:0001228">
    <property type="term" value="F:DNA-binding transcription activator activity, RNA polymerase II-specific"/>
    <property type="evidence" value="ECO:0007669"/>
    <property type="project" value="TreeGrafter"/>
</dbReference>
<keyword evidence="5" id="KW-0804">Transcription</keyword>
<dbReference type="PANTHER" id="PTHR11037">
    <property type="entry name" value="TRANSCRIPTION FACTOR CP2"/>
    <property type="match status" value="1"/>
</dbReference>
<organism evidence="10 11">
    <name type="scientific">Tetranychus urticae</name>
    <name type="common">Two-spotted spider mite</name>
    <dbReference type="NCBI Taxonomy" id="32264"/>
    <lineage>
        <taxon>Eukaryota</taxon>
        <taxon>Metazoa</taxon>
        <taxon>Ecdysozoa</taxon>
        <taxon>Arthropoda</taxon>
        <taxon>Chelicerata</taxon>
        <taxon>Arachnida</taxon>
        <taxon>Acari</taxon>
        <taxon>Acariformes</taxon>
        <taxon>Trombidiformes</taxon>
        <taxon>Prostigmata</taxon>
        <taxon>Eleutherengona</taxon>
        <taxon>Raphignathae</taxon>
        <taxon>Tetranychoidea</taxon>
        <taxon>Tetranychidae</taxon>
        <taxon>Tetranychus</taxon>
    </lineage>
</organism>
<dbReference type="EnsemblMetazoa" id="tetur14g01620.1">
    <property type="protein sequence ID" value="tetur14g01620.1"/>
    <property type="gene ID" value="tetur14g01620"/>
</dbReference>
<evidence type="ECO:0000256" key="8">
    <source>
        <dbReference type="SAM" id="MobiDB-lite"/>
    </source>
</evidence>
<dbReference type="EMBL" id="CAEY01000210">
    <property type="status" value="NOT_ANNOTATED_CDS"/>
    <property type="molecule type" value="Genomic_DNA"/>
</dbReference>
<evidence type="ECO:0000256" key="1">
    <source>
        <dbReference type="ARBA" id="ARBA00004123"/>
    </source>
</evidence>
<evidence type="ECO:0000259" key="9">
    <source>
        <dbReference type="PROSITE" id="PS51968"/>
    </source>
</evidence>
<keyword evidence="11" id="KW-1185">Reference proteome</keyword>
<dbReference type="InterPro" id="IPR057520">
    <property type="entry name" value="GRHL1/CP2_C"/>
</dbReference>
<feature type="region of interest" description="Disordered" evidence="8">
    <location>
        <begin position="155"/>
        <end position="217"/>
    </location>
</feature>
<evidence type="ECO:0000256" key="3">
    <source>
        <dbReference type="ARBA" id="ARBA00023015"/>
    </source>
</evidence>
<dbReference type="InterPro" id="IPR013761">
    <property type="entry name" value="SAM/pointed_sf"/>
</dbReference>
<dbReference type="Gene3D" id="1.10.150.50">
    <property type="entry name" value="Transcription Factor, Ets-1"/>
    <property type="match status" value="1"/>
</dbReference>
<dbReference type="GO" id="GO:0005634">
    <property type="term" value="C:nucleus"/>
    <property type="evidence" value="ECO:0007669"/>
    <property type="project" value="UniProtKB-SubCell"/>
</dbReference>
<reference evidence="10" key="2">
    <citation type="submission" date="2015-06" db="UniProtKB">
        <authorList>
            <consortium name="EnsemblMetazoa"/>
        </authorList>
    </citation>
    <scope>IDENTIFICATION</scope>
</reference>
<dbReference type="OrthoDB" id="9996779at2759"/>
<feature type="region of interest" description="Disordered" evidence="8">
    <location>
        <begin position="394"/>
        <end position="426"/>
    </location>
</feature>
<dbReference type="AlphaFoldDB" id="T1KL92"/>
<dbReference type="InterPro" id="IPR040167">
    <property type="entry name" value="TF_CP2-like"/>
</dbReference>
<keyword evidence="3" id="KW-0805">Transcription regulation</keyword>
<comment type="subcellular location">
    <subcellularLocation>
        <location evidence="1 7">Nucleus</location>
    </subcellularLocation>
</comment>
<dbReference type="Proteomes" id="UP000015104">
    <property type="component" value="Unassembled WGS sequence"/>
</dbReference>
<dbReference type="Pfam" id="PF25416">
    <property type="entry name" value="GRHL1_C"/>
    <property type="match status" value="1"/>
</dbReference>
<proteinExistence type="inferred from homology"/>
<evidence type="ECO:0000313" key="11">
    <source>
        <dbReference type="Proteomes" id="UP000015104"/>
    </source>
</evidence>
<accession>T1KL92</accession>
<dbReference type="PANTHER" id="PTHR11037:SF21">
    <property type="entry name" value="GEMINI, ISOFORM C"/>
    <property type="match status" value="1"/>
</dbReference>
<evidence type="ECO:0000256" key="6">
    <source>
        <dbReference type="ARBA" id="ARBA00023242"/>
    </source>
</evidence>
<evidence type="ECO:0000256" key="2">
    <source>
        <dbReference type="ARBA" id="ARBA00010852"/>
    </source>
</evidence>
<dbReference type="CDD" id="cd09537">
    <property type="entry name" value="SAM_CP2-like"/>
    <property type="match status" value="1"/>
</dbReference>
<dbReference type="eggNOG" id="KOG4091">
    <property type="taxonomic scope" value="Eukaryota"/>
</dbReference>
<feature type="compositionally biased region" description="Low complexity" evidence="8">
    <location>
        <begin position="202"/>
        <end position="216"/>
    </location>
</feature>
<feature type="region of interest" description="Disordered" evidence="8">
    <location>
        <begin position="482"/>
        <end position="555"/>
    </location>
</feature>
<comment type="similarity">
    <text evidence="2">Belongs to the grh/CP2 family. CP2 subfamily.</text>
</comment>
<dbReference type="PROSITE" id="PS51968">
    <property type="entry name" value="GRH_CP2_DB"/>
    <property type="match status" value="1"/>
</dbReference>
<sequence>MSTAVHWHDIDDALAADFDGSLSGLGMELGTSSFNMSETLLALPSLKTYGLDEESMTSTIKRFCFSNERETCNADSMRYIFATHGLIQRGSDGDCQHEECKSEMKCQQRHSISAPDLRTTSASSILPHSGRSSPSAAISSPSSVLTQILSVSNHPFGSSSTGTTATNTTSSNHHHHHIHQQQQQQQQQHHHHHQHNQHHQNHNATSSSNESESPSPIRHTNEFLYLLQAPTSMATKVNEETMTYLNQGQSYEINLKKLGDLSDLRGKMLKSIIRIGFHERRLQYMEKDLILQWKQSRQSERILEIDIPLSYGIYENQHNSQEINKCEFLWEPTKDTGVFVRVNCISTEFTPKKHGGEKGVPFRLIIETHAYDGGVKIGASSILHAASCQIKVFKPKGADRKHKTDREKMSKRPQSEQEKFKPSSDRTAFTEYPINSLYTATSSINNNSGNRGSNDHNGVICGNVNGNSNDAVGNNSKIRNSSNVVLSRGSPPSSPTVSAPSVLVPSIGGTETGGVNLRGLEEKLKASSEANNSVVPKRSPSLSDDKELEPNFTNNNSTSPFNLNTILSSEASSEETANWLALNRFDSYVRTFSNFSGSDLLRMTRSDLIQICGLTDGIRLFNALHIRAIKPKLTLYICNPVDEVFRALYLENLSVTEFKAKLESVILCSNEYYINRICLQGPSGIHVLMTDEVIRNFTEESIFLMQLDRVANDGTDECHFEIILKPYK</sequence>
<feature type="compositionally biased region" description="Low complexity" evidence="8">
    <location>
        <begin position="158"/>
        <end position="171"/>
    </location>
</feature>
<gene>
    <name evidence="10" type="primary">107365303</name>
</gene>
<dbReference type="Pfam" id="PF04516">
    <property type="entry name" value="CP2"/>
    <property type="match status" value="1"/>
</dbReference>
<feature type="compositionally biased region" description="Basic and acidic residues" evidence="8">
    <location>
        <begin position="396"/>
        <end position="424"/>
    </location>
</feature>
<dbReference type="HOGENOM" id="CLU_015127_2_0_1"/>
<protein>
    <recommendedName>
        <fullName evidence="9">Grh/CP2 DB domain-containing protein</fullName>
    </recommendedName>
</protein>
<evidence type="ECO:0000256" key="4">
    <source>
        <dbReference type="ARBA" id="ARBA00023125"/>
    </source>
</evidence>
<evidence type="ECO:0000256" key="5">
    <source>
        <dbReference type="ARBA" id="ARBA00023163"/>
    </source>
</evidence>
<keyword evidence="6 7" id="KW-0539">Nucleus</keyword>
<dbReference type="Pfam" id="PF18016">
    <property type="entry name" value="SAM_3"/>
    <property type="match status" value="1"/>
</dbReference>
<dbReference type="InterPro" id="IPR007604">
    <property type="entry name" value="CP2"/>
</dbReference>
<dbReference type="GO" id="GO:0000978">
    <property type="term" value="F:RNA polymerase II cis-regulatory region sequence-specific DNA binding"/>
    <property type="evidence" value="ECO:0007669"/>
    <property type="project" value="TreeGrafter"/>
</dbReference>